<evidence type="ECO:0000256" key="1">
    <source>
        <dbReference type="SAM" id="MobiDB-lite"/>
    </source>
</evidence>
<keyword evidence="3" id="KW-1185">Reference proteome</keyword>
<proteinExistence type="predicted"/>
<feature type="region of interest" description="Disordered" evidence="1">
    <location>
        <begin position="74"/>
        <end position="101"/>
    </location>
</feature>
<feature type="compositionally biased region" description="Polar residues" evidence="1">
    <location>
        <begin position="15"/>
        <end position="43"/>
    </location>
</feature>
<feature type="region of interest" description="Disordered" evidence="1">
    <location>
        <begin position="1"/>
        <end position="44"/>
    </location>
</feature>
<dbReference type="OrthoDB" id="5426579at2759"/>
<evidence type="ECO:0000313" key="2">
    <source>
        <dbReference type="EMBL" id="KAF2423553.1"/>
    </source>
</evidence>
<sequence length="140" mass="15657">MEPSQGNHPSIAIPNGQQQRPQYSSSQNHNVTNTPDRQHSNGIVSDYVLRSRYRIPTVEDALPFTPLTSVVPYSPDIIPFPSTAPPSRPNLSANTEDRRRAKGQLELLSREAAHPRRTSQLLGQSLKKLQDLLQPQEVTE</sequence>
<evidence type="ECO:0000313" key="3">
    <source>
        <dbReference type="Proteomes" id="UP000800235"/>
    </source>
</evidence>
<comment type="caution">
    <text evidence="2">The sequence shown here is derived from an EMBL/GenBank/DDBJ whole genome shotgun (WGS) entry which is preliminary data.</text>
</comment>
<accession>A0A9P4NJJ6</accession>
<protein>
    <submittedName>
        <fullName evidence="2">Uncharacterized protein</fullName>
    </submittedName>
</protein>
<gene>
    <name evidence="2" type="ORF">EJ08DRAFT_443725</name>
</gene>
<dbReference type="EMBL" id="MU007080">
    <property type="protein sequence ID" value="KAF2423553.1"/>
    <property type="molecule type" value="Genomic_DNA"/>
</dbReference>
<dbReference type="Proteomes" id="UP000800235">
    <property type="component" value="Unassembled WGS sequence"/>
</dbReference>
<name>A0A9P4NJJ6_9PEZI</name>
<dbReference type="AlphaFoldDB" id="A0A9P4NJJ6"/>
<reference evidence="2" key="1">
    <citation type="journal article" date="2020" name="Stud. Mycol.">
        <title>101 Dothideomycetes genomes: a test case for predicting lifestyles and emergence of pathogens.</title>
        <authorList>
            <person name="Haridas S."/>
            <person name="Albert R."/>
            <person name="Binder M."/>
            <person name="Bloem J."/>
            <person name="Labutti K."/>
            <person name="Salamov A."/>
            <person name="Andreopoulos B."/>
            <person name="Baker S."/>
            <person name="Barry K."/>
            <person name="Bills G."/>
            <person name="Bluhm B."/>
            <person name="Cannon C."/>
            <person name="Castanera R."/>
            <person name="Culley D."/>
            <person name="Daum C."/>
            <person name="Ezra D."/>
            <person name="Gonzalez J."/>
            <person name="Henrissat B."/>
            <person name="Kuo A."/>
            <person name="Liang C."/>
            <person name="Lipzen A."/>
            <person name="Lutzoni F."/>
            <person name="Magnuson J."/>
            <person name="Mondo S."/>
            <person name="Nolan M."/>
            <person name="Ohm R."/>
            <person name="Pangilinan J."/>
            <person name="Park H.-J."/>
            <person name="Ramirez L."/>
            <person name="Alfaro M."/>
            <person name="Sun H."/>
            <person name="Tritt A."/>
            <person name="Yoshinaga Y."/>
            <person name="Zwiers L.-H."/>
            <person name="Turgeon B."/>
            <person name="Goodwin S."/>
            <person name="Spatafora J."/>
            <person name="Crous P."/>
            <person name="Grigoriev I."/>
        </authorList>
    </citation>
    <scope>NUCLEOTIDE SEQUENCE</scope>
    <source>
        <strain evidence="2">CBS 130266</strain>
    </source>
</reference>
<organism evidence="2 3">
    <name type="scientific">Tothia fuscella</name>
    <dbReference type="NCBI Taxonomy" id="1048955"/>
    <lineage>
        <taxon>Eukaryota</taxon>
        <taxon>Fungi</taxon>
        <taxon>Dikarya</taxon>
        <taxon>Ascomycota</taxon>
        <taxon>Pezizomycotina</taxon>
        <taxon>Dothideomycetes</taxon>
        <taxon>Pleosporomycetidae</taxon>
        <taxon>Venturiales</taxon>
        <taxon>Cylindrosympodiaceae</taxon>
        <taxon>Tothia</taxon>
    </lineage>
</organism>